<reference evidence="1 2" key="1">
    <citation type="submission" date="2014-06" db="EMBL/GenBank/DDBJ databases">
        <title>Whole Genome Sequences of Three Symbiotic Endozoicomonas Bacteria.</title>
        <authorList>
            <person name="Neave M.J."/>
            <person name="Apprill A."/>
            <person name="Voolstra C.R."/>
        </authorList>
    </citation>
    <scope>NUCLEOTIDE SEQUENCE [LARGE SCALE GENOMIC DNA]</scope>
    <source>
        <strain evidence="1 2">DSM 22380</strain>
    </source>
</reference>
<dbReference type="AlphaFoldDB" id="A0A081KC92"/>
<accession>A0A081KC92</accession>
<organism evidence="1 2">
    <name type="scientific">Endozoicomonas elysicola</name>
    <dbReference type="NCBI Taxonomy" id="305900"/>
    <lineage>
        <taxon>Bacteria</taxon>
        <taxon>Pseudomonadati</taxon>
        <taxon>Pseudomonadota</taxon>
        <taxon>Gammaproteobacteria</taxon>
        <taxon>Oceanospirillales</taxon>
        <taxon>Endozoicomonadaceae</taxon>
        <taxon>Endozoicomonas</taxon>
    </lineage>
</organism>
<comment type="caution">
    <text evidence="1">The sequence shown here is derived from an EMBL/GenBank/DDBJ whole genome shotgun (WGS) entry which is preliminary data.</text>
</comment>
<evidence type="ECO:0000313" key="2">
    <source>
        <dbReference type="Proteomes" id="UP000027997"/>
    </source>
</evidence>
<name>A0A081KC92_9GAMM</name>
<sequence>MPWHSINFNIISFYRLSTAGALEAVRMKSPISEYNKRLSSKGLLAPTAFEAPRMPPGSHGLNTLPLEWFFTALTKIHDLP</sequence>
<dbReference type="EMBL" id="JOJP01000001">
    <property type="protein sequence ID" value="KEI71768.1"/>
    <property type="molecule type" value="Genomic_DNA"/>
</dbReference>
<gene>
    <name evidence="1" type="ORF">GV64_14395</name>
</gene>
<protein>
    <submittedName>
        <fullName evidence="1">Uncharacterized protein</fullName>
    </submittedName>
</protein>
<proteinExistence type="predicted"/>
<dbReference type="Proteomes" id="UP000027997">
    <property type="component" value="Unassembled WGS sequence"/>
</dbReference>
<keyword evidence="2" id="KW-1185">Reference proteome</keyword>
<evidence type="ECO:0000313" key="1">
    <source>
        <dbReference type="EMBL" id="KEI71768.1"/>
    </source>
</evidence>